<feature type="domain" description="Nicotinate/nicotinamide phosphoribosyltransferase" evidence="8">
    <location>
        <begin position="157"/>
        <end position="390"/>
    </location>
</feature>
<dbReference type="InterPro" id="IPR006406">
    <property type="entry name" value="Nic_PRibTrfase"/>
</dbReference>
<dbReference type="InterPro" id="IPR040727">
    <property type="entry name" value="NAPRTase_N"/>
</dbReference>
<evidence type="ECO:0000259" key="9">
    <source>
        <dbReference type="Pfam" id="PF17767"/>
    </source>
</evidence>
<comment type="PTM">
    <text evidence="7">Transiently phosphorylated on a His residue during the reaction cycle. Phosphorylation strongly increases the affinity for substrates and increases the rate of nicotinate D-ribonucleotide production. Dephosphorylation regenerates the low-affinity form of the enzyme, leading to product release.</text>
</comment>
<dbReference type="PIRSF" id="PIRSF000484">
    <property type="entry name" value="NAPRT"/>
    <property type="match status" value="1"/>
</dbReference>
<sequence length="399" mass="45670">MCQSVFRNKPDTQVTFSLINRSTHIPLANLIDEGELREQLDHIRSLSLRRGESTWMRGNTFYGKRQMFRPDFMDWFEKLRLPPYHLERVGDQYELTFEGSWPEVMLWEIPALAVLMELRGRAVLNTMGRFELQVLYARAMTKLWEKVEHLRQVPDLRIADFGTRRRHSFLWQDWCVQAMQEGLGNGFAGTSNCLIAKNRDMEAIGTNAHELPMVYAALAEDDAALASAPYDVLADWHEEHEGNLRIILPDTYGTNGFLRNAPDWLAGWTGIRIDSGDPAAGAETAIRWWQERGEDPRTKLVIFSDGLDEAKIVELHKQFLGRVRVSFGWGTLLTNDFRGLTEGDRLAPFSLVCKAISANGRPTVKLSDNPNKAMGPQDQIDRYKRVFDVGAQKRFEVLV</sequence>
<feature type="domain" description="Nicotinate phosphoribosyltransferase N-terminal" evidence="9">
    <location>
        <begin position="1"/>
        <end position="115"/>
    </location>
</feature>
<dbReference type="GO" id="GO:0004516">
    <property type="term" value="F:nicotinate phosphoribosyltransferase activity"/>
    <property type="evidence" value="ECO:0007669"/>
    <property type="project" value="UniProtKB-UniRule"/>
</dbReference>
<comment type="function">
    <text evidence="7">Catalyzes the synthesis of beta-nicotinate D-ribonucleotide from nicotinate and 5-phospho-D-ribose 1-phosphate at the expense of ATP.</text>
</comment>
<dbReference type="GO" id="GO:0016757">
    <property type="term" value="F:glycosyltransferase activity"/>
    <property type="evidence" value="ECO:0007669"/>
    <property type="project" value="UniProtKB-KW"/>
</dbReference>
<name>A0A238VTM4_9RHOB</name>
<dbReference type="Pfam" id="PF04095">
    <property type="entry name" value="NAPRTase"/>
    <property type="match status" value="1"/>
</dbReference>
<evidence type="ECO:0000256" key="1">
    <source>
        <dbReference type="ARBA" id="ARBA00004952"/>
    </source>
</evidence>
<dbReference type="PANTHER" id="PTHR11098:SF1">
    <property type="entry name" value="NICOTINATE PHOSPHORIBOSYLTRANSFERASE"/>
    <property type="match status" value="1"/>
</dbReference>
<keyword evidence="10" id="KW-0808">Transferase</keyword>
<evidence type="ECO:0000256" key="2">
    <source>
        <dbReference type="ARBA" id="ARBA00010897"/>
    </source>
</evidence>
<dbReference type="GO" id="GO:0005829">
    <property type="term" value="C:cytosol"/>
    <property type="evidence" value="ECO:0007669"/>
    <property type="project" value="TreeGrafter"/>
</dbReference>
<dbReference type="GO" id="GO:0034355">
    <property type="term" value="P:NAD+ biosynthetic process via the salvage pathway"/>
    <property type="evidence" value="ECO:0007669"/>
    <property type="project" value="TreeGrafter"/>
</dbReference>
<comment type="catalytic activity">
    <reaction evidence="7">
        <text>5-phospho-alpha-D-ribose 1-diphosphate + nicotinate + ATP + H2O = nicotinate beta-D-ribonucleotide + ADP + phosphate + diphosphate</text>
        <dbReference type="Rhea" id="RHEA:36163"/>
        <dbReference type="ChEBI" id="CHEBI:15377"/>
        <dbReference type="ChEBI" id="CHEBI:30616"/>
        <dbReference type="ChEBI" id="CHEBI:32544"/>
        <dbReference type="ChEBI" id="CHEBI:33019"/>
        <dbReference type="ChEBI" id="CHEBI:43474"/>
        <dbReference type="ChEBI" id="CHEBI:57502"/>
        <dbReference type="ChEBI" id="CHEBI:58017"/>
        <dbReference type="ChEBI" id="CHEBI:456216"/>
        <dbReference type="EC" id="6.3.4.21"/>
    </reaction>
</comment>
<dbReference type="EMBL" id="FZNN01000003">
    <property type="protein sequence ID" value="SNR37507.1"/>
    <property type="molecule type" value="Genomic_DNA"/>
</dbReference>
<evidence type="ECO:0000313" key="10">
    <source>
        <dbReference type="EMBL" id="SNR37507.1"/>
    </source>
</evidence>
<protein>
    <recommendedName>
        <fullName evidence="3 7">Nicotinate phosphoribosyltransferase</fullName>
        <shortName evidence="7">NAPRTase</shortName>
        <ecNumber evidence="3 7">6.3.4.21</ecNumber>
    </recommendedName>
</protein>
<dbReference type="EC" id="6.3.4.21" evidence="3 7"/>
<keyword evidence="6 7" id="KW-0662">Pyridine nucleotide biosynthesis</keyword>
<dbReference type="InterPro" id="IPR041525">
    <property type="entry name" value="N/Namide_PRibTrfase"/>
</dbReference>
<accession>A0A238VTM4</accession>
<evidence type="ECO:0000256" key="7">
    <source>
        <dbReference type="HAMAP-Rule" id="MF_00570"/>
    </source>
</evidence>
<comment type="similarity">
    <text evidence="2 7">Belongs to the NAPRTase family.</text>
</comment>
<keyword evidence="5 7" id="KW-0436">Ligase</keyword>
<keyword evidence="10" id="KW-0328">Glycosyltransferase</keyword>
<feature type="modified residue" description="Phosphohistidine; by autocatalysis" evidence="7">
    <location>
        <position position="209"/>
    </location>
</feature>
<evidence type="ECO:0000256" key="6">
    <source>
        <dbReference type="ARBA" id="ARBA00022642"/>
    </source>
</evidence>
<dbReference type="SUPFAM" id="SSF54675">
    <property type="entry name" value="Nicotinate/Quinolinate PRTase N-terminal domain-like"/>
    <property type="match status" value="1"/>
</dbReference>
<dbReference type="SUPFAM" id="SSF51690">
    <property type="entry name" value="Nicotinate/Quinolinate PRTase C-terminal domain-like"/>
    <property type="match status" value="1"/>
</dbReference>
<evidence type="ECO:0000313" key="11">
    <source>
        <dbReference type="Proteomes" id="UP000198417"/>
    </source>
</evidence>
<dbReference type="HAMAP" id="MF_00570">
    <property type="entry name" value="NAPRTase"/>
    <property type="match status" value="1"/>
</dbReference>
<gene>
    <name evidence="7" type="primary">pncB</name>
    <name evidence="10" type="ORF">SAMN06265370_103133</name>
</gene>
<dbReference type="NCBIfam" id="NF003704">
    <property type="entry name" value="PRK05321.1"/>
    <property type="match status" value="1"/>
</dbReference>
<keyword evidence="11" id="KW-1185">Reference proteome</keyword>
<dbReference type="InterPro" id="IPR007229">
    <property type="entry name" value="Nic_PRibTrfase-Fam"/>
</dbReference>
<reference evidence="10 11" key="1">
    <citation type="submission" date="2017-06" db="EMBL/GenBank/DDBJ databases">
        <authorList>
            <person name="Kim H.J."/>
            <person name="Triplett B.A."/>
        </authorList>
    </citation>
    <scope>NUCLEOTIDE SEQUENCE [LARGE SCALE GENOMIC DNA]</scope>
    <source>
        <strain evidence="10 11">DSM 29052</strain>
    </source>
</reference>
<evidence type="ECO:0000256" key="5">
    <source>
        <dbReference type="ARBA" id="ARBA00022598"/>
    </source>
</evidence>
<dbReference type="AlphaFoldDB" id="A0A238VTM4"/>
<dbReference type="Pfam" id="PF17767">
    <property type="entry name" value="NAPRTase_N"/>
    <property type="match status" value="1"/>
</dbReference>
<dbReference type="Proteomes" id="UP000198417">
    <property type="component" value="Unassembled WGS sequence"/>
</dbReference>
<evidence type="ECO:0000259" key="8">
    <source>
        <dbReference type="Pfam" id="PF04095"/>
    </source>
</evidence>
<organism evidence="10 11">
    <name type="scientific">Puniceibacterium sediminis</name>
    <dbReference type="NCBI Taxonomy" id="1608407"/>
    <lineage>
        <taxon>Bacteria</taxon>
        <taxon>Pseudomonadati</taxon>
        <taxon>Pseudomonadota</taxon>
        <taxon>Alphaproteobacteria</taxon>
        <taxon>Rhodobacterales</taxon>
        <taxon>Paracoccaceae</taxon>
        <taxon>Puniceibacterium</taxon>
    </lineage>
</organism>
<keyword evidence="4 7" id="KW-0597">Phosphoprotein</keyword>
<evidence type="ECO:0000256" key="4">
    <source>
        <dbReference type="ARBA" id="ARBA00022553"/>
    </source>
</evidence>
<proteinExistence type="inferred from homology"/>
<dbReference type="Gene3D" id="3.20.140.10">
    <property type="entry name" value="nicotinate phosphoribosyltransferase"/>
    <property type="match status" value="1"/>
</dbReference>
<dbReference type="PANTHER" id="PTHR11098">
    <property type="entry name" value="NICOTINATE PHOSPHORIBOSYLTRANSFERASE"/>
    <property type="match status" value="1"/>
</dbReference>
<dbReference type="InterPro" id="IPR036068">
    <property type="entry name" value="Nicotinate_pribotase-like_C"/>
</dbReference>
<comment type="pathway">
    <text evidence="1 7">Cofactor biosynthesis; NAD(+) biosynthesis; nicotinate D-ribonucleotide from nicotinate: step 1/1.</text>
</comment>
<dbReference type="UniPathway" id="UPA00253">
    <property type="reaction ID" value="UER00457"/>
</dbReference>
<evidence type="ECO:0000256" key="3">
    <source>
        <dbReference type="ARBA" id="ARBA00013236"/>
    </source>
</evidence>